<evidence type="ECO:0000256" key="1">
    <source>
        <dbReference type="SAM" id="MobiDB-lite"/>
    </source>
</evidence>
<dbReference type="EMBL" id="CP048739">
    <property type="protein sequence ID" value="QIB73778.1"/>
    <property type="molecule type" value="Genomic_DNA"/>
</dbReference>
<feature type="compositionally biased region" description="Acidic residues" evidence="1">
    <location>
        <begin position="247"/>
        <end position="258"/>
    </location>
</feature>
<dbReference type="OMA" id="YESETVD"/>
<dbReference type="AlphaFoldDB" id="A0A482THL5"/>
<proteinExistence type="predicted"/>
<reference evidence="3 6" key="2">
    <citation type="submission" date="2020-02" db="EMBL/GenBank/DDBJ databases">
        <title>Whole genome sequence of Halogeometricum borinquense strain wsp4.</title>
        <authorList>
            <person name="Verma D.K."/>
            <person name="Gopal K."/>
            <person name="Prasad E.S."/>
        </authorList>
    </citation>
    <scope>NUCLEOTIDE SEQUENCE [LARGE SCALE GENOMIC DNA]</scope>
    <source>
        <strain evidence="3">Wsp4</strain>
        <strain evidence="6">wsp4</strain>
    </source>
</reference>
<evidence type="ECO:0000313" key="3">
    <source>
        <dbReference type="EMBL" id="QIB73778.1"/>
    </source>
</evidence>
<evidence type="ECO:0000313" key="5">
    <source>
        <dbReference type="Proteomes" id="UP000294028"/>
    </source>
</evidence>
<organism evidence="4 5">
    <name type="scientific">Halogeometricum borinquense</name>
    <dbReference type="NCBI Taxonomy" id="60847"/>
    <lineage>
        <taxon>Archaea</taxon>
        <taxon>Methanobacteriati</taxon>
        <taxon>Methanobacteriota</taxon>
        <taxon>Stenosarchaea group</taxon>
        <taxon>Halobacteria</taxon>
        <taxon>Halobacteriales</taxon>
        <taxon>Haloferacaceae</taxon>
        <taxon>Halogeometricum</taxon>
    </lineage>
</organism>
<evidence type="ECO:0000313" key="6">
    <source>
        <dbReference type="Proteomes" id="UP000465846"/>
    </source>
</evidence>
<dbReference type="Proteomes" id="UP000294028">
    <property type="component" value="Unassembled WGS sequence"/>
</dbReference>
<accession>A0A482THL5</accession>
<keyword evidence="2" id="KW-1133">Transmembrane helix</keyword>
<name>A0A482THL5_9EURY</name>
<dbReference type="RefSeq" id="WP_006056914.1">
    <property type="nucleotide sequence ID" value="NZ_CP048739.1"/>
</dbReference>
<dbReference type="PROSITE" id="PS51257">
    <property type="entry name" value="PROKAR_LIPOPROTEIN"/>
    <property type="match status" value="1"/>
</dbReference>
<reference evidence="4 5" key="1">
    <citation type="submission" date="2018-12" db="EMBL/GenBank/DDBJ databases">
        <title>Genome analysis provides insights into bioremediation potentialities of Halogeometricum borinquense strain N11.</title>
        <authorList>
            <person name="Najjari A."/>
            <person name="Youssef N."/>
            <person name="Fhoula I."/>
            <person name="Ben Dhia O."/>
            <person name="Mahjoubi M."/>
            <person name="Ouzari H.I."/>
            <person name="Cherif A."/>
        </authorList>
    </citation>
    <scope>NUCLEOTIDE SEQUENCE [LARGE SCALE GENOMIC DNA]</scope>
    <source>
        <strain evidence="4 5">N11</strain>
    </source>
</reference>
<dbReference type="InterPro" id="IPR043826">
    <property type="entry name" value="DUF5803"/>
</dbReference>
<keyword evidence="2" id="KW-0812">Transmembrane</keyword>
<keyword evidence="2" id="KW-0472">Membrane</keyword>
<feature type="region of interest" description="Disordered" evidence="1">
    <location>
        <begin position="244"/>
        <end position="265"/>
    </location>
</feature>
<evidence type="ECO:0000256" key="2">
    <source>
        <dbReference type="SAM" id="Phobius"/>
    </source>
</evidence>
<evidence type="ECO:0000313" key="4">
    <source>
        <dbReference type="EMBL" id="RYJ13423.1"/>
    </source>
</evidence>
<dbReference type="Pfam" id="PF19119">
    <property type="entry name" value="DUF5803"/>
    <property type="match status" value="1"/>
</dbReference>
<dbReference type="EMBL" id="RZHH01000002">
    <property type="protein sequence ID" value="RYJ13423.1"/>
    <property type="molecule type" value="Genomic_DNA"/>
</dbReference>
<feature type="transmembrane region" description="Helical" evidence="2">
    <location>
        <begin position="211"/>
        <end position="232"/>
    </location>
</feature>
<sequence>MNRRLLLALAALALLVLTSGCLGFGTGDVSKERVNAEPPDGGYTWDANTTVRIEIQANTQYTAVYELNQTEIELYRRDGLGGRNPLSVEAVQYRYPNGTQLDGSEIRERGGEIRQTRDVTIIALPSDAPENGGGKLAFTGSGSAKRFSLPTYVDGSYEILLPPDRSIDVPIIGQARPPGYDYSRVNGQILLRWSEMSADTVSVQFYLERDLYIFGGVFVLFGLIGLGGLLYYRRQIEELKDQREEMGLDVDTDDEFDEGPPPGMR</sequence>
<gene>
    <name evidence="4" type="ORF">ELS19_05220</name>
    <name evidence="3" type="ORF">G3I44_05425</name>
</gene>
<protein>
    <submittedName>
        <fullName evidence="4">Uncharacterized protein</fullName>
    </submittedName>
</protein>
<dbReference type="GeneID" id="9993884"/>
<dbReference type="Proteomes" id="UP000465846">
    <property type="component" value="Chromosome"/>
</dbReference>